<dbReference type="OrthoDB" id="9802248at2"/>
<keyword evidence="2" id="KW-0479">Metal-binding</keyword>
<evidence type="ECO:0000256" key="2">
    <source>
        <dbReference type="ARBA" id="ARBA00022723"/>
    </source>
</evidence>
<evidence type="ECO:0000256" key="1">
    <source>
        <dbReference type="ARBA" id="ARBA00001947"/>
    </source>
</evidence>
<dbReference type="PANTHER" id="PTHR46233:SF3">
    <property type="entry name" value="HYDROXYACYLGLUTATHIONE HYDROLASE GLOC"/>
    <property type="match status" value="1"/>
</dbReference>
<comment type="cofactor">
    <cofactor evidence="1">
        <name>Zn(2+)</name>
        <dbReference type="ChEBI" id="CHEBI:29105"/>
    </cofactor>
</comment>
<accession>A0A1H0UDB7</accession>
<evidence type="ECO:0000256" key="4">
    <source>
        <dbReference type="ARBA" id="ARBA00022833"/>
    </source>
</evidence>
<evidence type="ECO:0000259" key="5">
    <source>
        <dbReference type="SMART" id="SM00849"/>
    </source>
</evidence>
<dbReference type="STRING" id="94869.SAMN04488529_11054"/>
<dbReference type="CDD" id="cd06262">
    <property type="entry name" value="metallo-hydrolase-like_MBL-fold"/>
    <property type="match status" value="1"/>
</dbReference>
<dbReference type="Gene3D" id="3.60.15.10">
    <property type="entry name" value="Ribonuclease Z/Hydroxyacylglutathione hydrolase-like"/>
    <property type="match status" value="1"/>
</dbReference>
<keyword evidence="3" id="KW-0378">Hydrolase</keyword>
<name>A0A1H0UDB7_9CLOT</name>
<evidence type="ECO:0000313" key="7">
    <source>
        <dbReference type="Proteomes" id="UP000198597"/>
    </source>
</evidence>
<dbReference type="Proteomes" id="UP000198597">
    <property type="component" value="Unassembled WGS sequence"/>
</dbReference>
<organism evidence="6 7">
    <name type="scientific">Clostridium gasigenes</name>
    <dbReference type="NCBI Taxonomy" id="94869"/>
    <lineage>
        <taxon>Bacteria</taxon>
        <taxon>Bacillati</taxon>
        <taxon>Bacillota</taxon>
        <taxon>Clostridia</taxon>
        <taxon>Eubacteriales</taxon>
        <taxon>Clostridiaceae</taxon>
        <taxon>Clostridium</taxon>
    </lineage>
</organism>
<dbReference type="SUPFAM" id="SSF56281">
    <property type="entry name" value="Metallo-hydrolase/oxidoreductase"/>
    <property type="match status" value="1"/>
</dbReference>
<dbReference type="GO" id="GO:0046872">
    <property type="term" value="F:metal ion binding"/>
    <property type="evidence" value="ECO:0007669"/>
    <property type="project" value="UniProtKB-KW"/>
</dbReference>
<dbReference type="GO" id="GO:0016787">
    <property type="term" value="F:hydrolase activity"/>
    <property type="evidence" value="ECO:0007669"/>
    <property type="project" value="UniProtKB-KW"/>
</dbReference>
<keyword evidence="7" id="KW-1185">Reference proteome</keyword>
<dbReference type="InterPro" id="IPR036866">
    <property type="entry name" value="RibonucZ/Hydroxyglut_hydro"/>
</dbReference>
<keyword evidence="4" id="KW-0862">Zinc</keyword>
<dbReference type="EMBL" id="FNJM01000010">
    <property type="protein sequence ID" value="SDP64179.1"/>
    <property type="molecule type" value="Genomic_DNA"/>
</dbReference>
<evidence type="ECO:0000313" key="6">
    <source>
        <dbReference type="EMBL" id="SDP64179.1"/>
    </source>
</evidence>
<feature type="domain" description="Metallo-beta-lactamase" evidence="5">
    <location>
        <begin position="12"/>
        <end position="182"/>
    </location>
</feature>
<gene>
    <name evidence="6" type="ORF">SAMN04488529_11054</name>
</gene>
<reference evidence="6 7" key="1">
    <citation type="submission" date="2016-10" db="EMBL/GenBank/DDBJ databases">
        <authorList>
            <person name="de Groot N.N."/>
        </authorList>
    </citation>
    <scope>NUCLEOTIDE SEQUENCE [LARGE SCALE GENOMIC DNA]</scope>
    <source>
        <strain evidence="6 7">DSM 12272</strain>
    </source>
</reference>
<dbReference type="Pfam" id="PF00753">
    <property type="entry name" value="Lactamase_B"/>
    <property type="match status" value="1"/>
</dbReference>
<dbReference type="SMART" id="SM00849">
    <property type="entry name" value="Lactamase_B"/>
    <property type="match status" value="1"/>
</dbReference>
<dbReference type="PANTHER" id="PTHR46233">
    <property type="entry name" value="HYDROXYACYLGLUTATHIONE HYDROLASE GLOC"/>
    <property type="match status" value="1"/>
</dbReference>
<dbReference type="InterPro" id="IPR001279">
    <property type="entry name" value="Metallo-B-lactamas"/>
</dbReference>
<proteinExistence type="predicted"/>
<dbReference type="InterPro" id="IPR051453">
    <property type="entry name" value="MBL_Glyoxalase_II"/>
</dbReference>
<dbReference type="AlphaFoldDB" id="A0A1H0UDB7"/>
<protein>
    <submittedName>
        <fullName evidence="6">Glyoxylase, beta-lactamase superfamily II</fullName>
    </submittedName>
</protein>
<sequence length="199" mass="22339">MIIKVIPAGPLQTNCYIVMDEKVKEAIVLDPGQDPDLIIREIESLNCKVSAILLTHAHADHDDGVVDVKNKYNVPVYMNREEEKYMDLDNSVYGKLPKIYDFIEDGDILKVGDLDIKCIHTPGHTKGGMCFLIEDKVFTGDTLFQGSIGRTDFIGGDFDEIIKSINEKLLILENNVEVYPGHGPKSTIIFERTRNPFLA</sequence>
<evidence type="ECO:0000256" key="3">
    <source>
        <dbReference type="ARBA" id="ARBA00022801"/>
    </source>
</evidence>
<dbReference type="RefSeq" id="WP_089971309.1">
    <property type="nucleotide sequence ID" value="NZ_FNJM01000010.1"/>
</dbReference>